<comment type="caution">
    <text evidence="1">The sequence shown here is derived from an EMBL/GenBank/DDBJ whole genome shotgun (WGS) entry which is preliminary data.</text>
</comment>
<evidence type="ECO:0008006" key="3">
    <source>
        <dbReference type="Google" id="ProtNLM"/>
    </source>
</evidence>
<dbReference type="Proteomes" id="UP000634805">
    <property type="component" value="Unassembled WGS sequence"/>
</dbReference>
<dbReference type="EMBL" id="CAJHIS010000057">
    <property type="protein sequence ID" value="CAD6495083.1"/>
    <property type="molecule type" value="Genomic_DNA"/>
</dbReference>
<accession>A0A811TH49</accession>
<protein>
    <recommendedName>
        <fullName evidence="3">Transposase DDE domain-containing protein</fullName>
    </recommendedName>
</protein>
<dbReference type="AlphaFoldDB" id="A0A811TH49"/>
<proteinExistence type="predicted"/>
<reference evidence="1" key="1">
    <citation type="submission" date="2020-10" db="EMBL/GenBank/DDBJ databases">
        <authorList>
            <person name="Hahn C.J."/>
            <person name="Laso-Perez R."/>
            <person name="Vulcano F."/>
            <person name="Vaziourakis K.-M."/>
            <person name="Stokke R."/>
            <person name="Steen I.H."/>
            <person name="Teske A."/>
            <person name="Boetius A."/>
            <person name="Liebeke M."/>
            <person name="Amann R."/>
            <person name="Knittel K."/>
        </authorList>
    </citation>
    <scope>NUCLEOTIDE SEQUENCE</scope>
    <source>
        <strain evidence="1">Gfbio:e3339647-f889-4370-9287-4fb5cb688e4c:AG392D22_GoMArc1</strain>
    </source>
</reference>
<organism evidence="1 2">
    <name type="scientific">Candidatus Argoarchaeum ethanivorans</name>
    <dbReference type="NCBI Taxonomy" id="2608793"/>
    <lineage>
        <taxon>Archaea</taxon>
        <taxon>Methanobacteriati</taxon>
        <taxon>Methanobacteriota</taxon>
        <taxon>Stenosarchaea group</taxon>
        <taxon>Methanomicrobia</taxon>
        <taxon>Methanosarcinales</taxon>
        <taxon>Methanosarcinales incertae sedis</taxon>
        <taxon>GOM Arc I cluster</taxon>
        <taxon>Candidatus Argoarchaeum</taxon>
    </lineage>
</organism>
<sequence>MMEEKVHIKPKHAEMKRFHRMTRAKYWGLPKLNVQFIITTITANAKGLANVLNSVCYLKIC</sequence>
<evidence type="ECO:0000313" key="2">
    <source>
        <dbReference type="Proteomes" id="UP000634805"/>
    </source>
</evidence>
<name>A0A811TH49_9EURY</name>
<gene>
    <name evidence="1" type="ORF">EMLJLAPB_01173</name>
</gene>
<evidence type="ECO:0000313" key="1">
    <source>
        <dbReference type="EMBL" id="CAD6495083.1"/>
    </source>
</evidence>